<sequence length="195" mass="21120">MGAGLDLTRRALFVRAMISSPRQVGAVWPTSRRAVRGLLDMADLGGARTVLEFGVGTGVYTAEILRRVPPDARVLGFEVDGRLLRAVAARLQDPRLTLVNDSAEHAERYLRGGAADVIVSSLPFTTLPAATREAILDLSCRLLDPGGSFLVLQYSPAVLGGLRRRFGRVRRRLCLPNLPPAFLFACEGPRTEGGR</sequence>
<dbReference type="OrthoDB" id="3528482at2"/>
<protein>
    <submittedName>
        <fullName evidence="5">Phospholipid N-methyltransferase</fullName>
    </submittedName>
</protein>
<proteinExistence type="predicted"/>
<evidence type="ECO:0000256" key="3">
    <source>
        <dbReference type="ARBA" id="ARBA00022691"/>
    </source>
</evidence>
<keyword evidence="6" id="KW-1185">Reference proteome</keyword>
<dbReference type="EMBL" id="AP019791">
    <property type="protein sequence ID" value="BBL80816.1"/>
    <property type="molecule type" value="Genomic_DNA"/>
</dbReference>
<dbReference type="CDD" id="cd02440">
    <property type="entry name" value="AdoMet_MTases"/>
    <property type="match status" value="1"/>
</dbReference>
<reference evidence="5" key="1">
    <citation type="journal article" date="2019" name="Microbiol. Resour. Announc.">
        <title>Complete Genome Sequence of Rubrobacter xylanophilus Strain AA3-22, Isolated from Arima Onsen in Japan.</title>
        <authorList>
            <person name="Tomariguchi N."/>
            <person name="Miyazaki K."/>
        </authorList>
    </citation>
    <scope>NUCLEOTIDE SEQUENCE [LARGE SCALE GENOMIC DNA]</scope>
    <source>
        <strain evidence="5">AA3-22</strain>
    </source>
</reference>
<gene>
    <name evidence="5" type="ORF">RxyAA322_26700</name>
</gene>
<dbReference type="RefSeq" id="WP_143528784.1">
    <property type="nucleotide sequence ID" value="NZ_AP019791.1"/>
</dbReference>
<dbReference type="SMART" id="SM00650">
    <property type="entry name" value="rADc"/>
    <property type="match status" value="1"/>
</dbReference>
<evidence type="ECO:0000259" key="4">
    <source>
        <dbReference type="SMART" id="SM00650"/>
    </source>
</evidence>
<accession>A0A510HLA4</accession>
<dbReference type="Gene3D" id="3.40.50.150">
    <property type="entry name" value="Vaccinia Virus protein VP39"/>
    <property type="match status" value="1"/>
</dbReference>
<dbReference type="InterPro" id="IPR029063">
    <property type="entry name" value="SAM-dependent_MTases_sf"/>
</dbReference>
<name>A0A510HLA4_9ACTN</name>
<keyword evidence="2 5" id="KW-0808">Transferase</keyword>
<dbReference type="SUPFAM" id="SSF53335">
    <property type="entry name" value="S-adenosyl-L-methionine-dependent methyltransferases"/>
    <property type="match status" value="1"/>
</dbReference>
<evidence type="ECO:0000313" key="5">
    <source>
        <dbReference type="EMBL" id="BBL80816.1"/>
    </source>
</evidence>
<keyword evidence="1 5" id="KW-0489">Methyltransferase</keyword>
<organism evidence="5 6">
    <name type="scientific">Rubrobacter xylanophilus</name>
    <dbReference type="NCBI Taxonomy" id="49319"/>
    <lineage>
        <taxon>Bacteria</taxon>
        <taxon>Bacillati</taxon>
        <taxon>Actinomycetota</taxon>
        <taxon>Rubrobacteria</taxon>
        <taxon>Rubrobacterales</taxon>
        <taxon>Rubrobacteraceae</taxon>
        <taxon>Rubrobacter</taxon>
    </lineage>
</organism>
<evidence type="ECO:0000256" key="1">
    <source>
        <dbReference type="ARBA" id="ARBA00022603"/>
    </source>
</evidence>
<dbReference type="Pfam" id="PF13649">
    <property type="entry name" value="Methyltransf_25"/>
    <property type="match status" value="1"/>
</dbReference>
<dbReference type="GO" id="GO:0000179">
    <property type="term" value="F:rRNA (adenine-N6,N6-)-dimethyltransferase activity"/>
    <property type="evidence" value="ECO:0007669"/>
    <property type="project" value="InterPro"/>
</dbReference>
<dbReference type="Proteomes" id="UP000318065">
    <property type="component" value="Chromosome"/>
</dbReference>
<feature type="domain" description="Ribosomal RNA adenine methylase transferase N-terminal" evidence="4">
    <location>
        <begin position="34"/>
        <end position="172"/>
    </location>
</feature>
<evidence type="ECO:0000256" key="2">
    <source>
        <dbReference type="ARBA" id="ARBA00022679"/>
    </source>
</evidence>
<dbReference type="InterPro" id="IPR041698">
    <property type="entry name" value="Methyltransf_25"/>
</dbReference>
<dbReference type="AlphaFoldDB" id="A0A510HLA4"/>
<keyword evidence="3" id="KW-0949">S-adenosyl-L-methionine</keyword>
<dbReference type="InterPro" id="IPR020598">
    <property type="entry name" value="rRNA_Ade_methylase_Trfase_N"/>
</dbReference>
<evidence type="ECO:0000313" key="6">
    <source>
        <dbReference type="Proteomes" id="UP000318065"/>
    </source>
</evidence>